<dbReference type="EMBL" id="AP006627">
    <property type="protein sequence ID" value="BAD65343.1"/>
    <property type="molecule type" value="Genomic_DNA"/>
</dbReference>
<dbReference type="GO" id="GO:0005524">
    <property type="term" value="F:ATP binding"/>
    <property type="evidence" value="ECO:0007669"/>
    <property type="project" value="InterPro"/>
</dbReference>
<dbReference type="SUPFAM" id="SSF56091">
    <property type="entry name" value="DNA ligase/mRNA capping enzyme, catalytic domain"/>
    <property type="match status" value="1"/>
</dbReference>
<dbReference type="SUPFAM" id="SSF50249">
    <property type="entry name" value="Nucleic acid-binding proteins"/>
    <property type="match status" value="1"/>
</dbReference>
<sequence length="277" mass="32489">MITIFISPMLLNRIDTPTENNWLTELKFDGIRLIMSKHDGLTRLYTRHKTEVTNRFPELCNNDIADGTILDGELIVLNDDGQPDFELVMSRFRSSKTTPLLPVQFVVFDIIKHKHTCTTALPLIQRKEILSKVLRPHPHMTEIKWIEGQADAYFAAVKDRELEGIVIKNPTSTYKINKRSDDWLKVINYQYTQGLITGYRKDEFGLLLESFEGESWGVMEHMELKQRKQFYQIAKMQNVTEGKQFVHLETPLPCRIRYRNLTRKGYLRIPTFVDWLI</sequence>
<evidence type="ECO:0000313" key="4">
    <source>
        <dbReference type="Proteomes" id="UP000001168"/>
    </source>
</evidence>
<dbReference type="GO" id="GO:0003677">
    <property type="term" value="F:DNA binding"/>
    <property type="evidence" value="ECO:0007669"/>
    <property type="project" value="InterPro"/>
</dbReference>
<reference evidence="3 4" key="2">
    <citation type="journal article" date="1995" name="Appl. Microbiol. Biotechnol.">
        <title>Purification and properties of an alkaline protease from alkalophilic Bacillus sp. KSM-K16.</title>
        <authorList>
            <person name="Kobayashi T."/>
            <person name="Hakamada Y."/>
            <person name="Adachi S."/>
            <person name="Hitomi J."/>
            <person name="Yoshimatsu T."/>
            <person name="Koike K."/>
            <person name="Kawai S."/>
            <person name="Ito S."/>
        </authorList>
    </citation>
    <scope>NUCLEOTIDE SEQUENCE [LARGE SCALE GENOMIC DNA]</scope>
    <source>
        <strain evidence="3 4">KSM-K16</strain>
    </source>
</reference>
<accession>Q5WE67</accession>
<dbReference type="Gene3D" id="3.30.1490.70">
    <property type="match status" value="1"/>
</dbReference>
<dbReference type="GO" id="GO:0003910">
    <property type="term" value="F:DNA ligase (ATP) activity"/>
    <property type="evidence" value="ECO:0007669"/>
    <property type="project" value="UniProtKB-EC"/>
</dbReference>
<dbReference type="AlphaFoldDB" id="Q5WE67"/>
<reference evidence="3 4" key="5">
    <citation type="journal article" date="2007" name="Extremophiles">
        <title>Intragenomic diversity of the V1 regions of 16S rRNA genes in high-alkaline protease-producing Bacillus clausii spp.</title>
        <authorList>
            <person name="Kageyama Y."/>
            <person name="Takaki Y."/>
            <person name="Shimamura S."/>
            <person name="Nishi S."/>
            <person name="Nogi Y."/>
            <person name="Uchimura K."/>
            <person name="Kobayashi T."/>
            <person name="Hitomi J."/>
            <person name="Ozaki K."/>
            <person name="Kawai S."/>
            <person name="Ito S."/>
            <person name="Horikoshi K."/>
        </authorList>
    </citation>
    <scope>NUCLEOTIDE SEQUENCE [LARGE SCALE GENOMIC DNA]</scope>
    <source>
        <strain evidence="3 4">KSM-K16</strain>
    </source>
</reference>
<dbReference type="InterPro" id="IPR012310">
    <property type="entry name" value="DNA_ligase_ATP-dep_cent"/>
</dbReference>
<dbReference type="HOGENOM" id="CLU_008325_4_0_9"/>
<comment type="catalytic activity">
    <reaction evidence="1">
        <text>ATP + (deoxyribonucleotide)n-3'-hydroxyl + 5'-phospho-(deoxyribonucleotide)m = (deoxyribonucleotide)n+m + AMP + diphosphate.</text>
        <dbReference type="EC" id="6.5.1.1"/>
    </reaction>
</comment>
<dbReference type="GO" id="GO:0006310">
    <property type="term" value="P:DNA recombination"/>
    <property type="evidence" value="ECO:0007669"/>
    <property type="project" value="InterPro"/>
</dbReference>
<dbReference type="PANTHER" id="PTHR45997">
    <property type="entry name" value="DNA LIGASE 4"/>
    <property type="match status" value="1"/>
</dbReference>
<dbReference type="InterPro" id="IPR012340">
    <property type="entry name" value="NA-bd_OB-fold"/>
</dbReference>
<evidence type="ECO:0000256" key="1">
    <source>
        <dbReference type="ARBA" id="ARBA00034003"/>
    </source>
</evidence>
<dbReference type="Pfam" id="PF01068">
    <property type="entry name" value="DNA_ligase_A_M"/>
    <property type="match status" value="1"/>
</dbReference>
<evidence type="ECO:0000259" key="2">
    <source>
        <dbReference type="PROSITE" id="PS50160"/>
    </source>
</evidence>
<dbReference type="GO" id="GO:0006303">
    <property type="term" value="P:double-strand break repair via nonhomologous end joining"/>
    <property type="evidence" value="ECO:0007669"/>
    <property type="project" value="TreeGrafter"/>
</dbReference>
<keyword evidence="3" id="KW-0436">Ligase</keyword>
<organism evidence="3 4">
    <name type="scientific">Shouchella clausii (strain KSM-K16)</name>
    <name type="common">Alkalihalobacillus clausii</name>
    <dbReference type="NCBI Taxonomy" id="66692"/>
    <lineage>
        <taxon>Bacteria</taxon>
        <taxon>Bacillati</taxon>
        <taxon>Bacillota</taxon>
        <taxon>Bacilli</taxon>
        <taxon>Bacillales</taxon>
        <taxon>Bacillaceae</taxon>
        <taxon>Shouchella</taxon>
    </lineage>
</organism>
<dbReference type="Gene3D" id="3.30.470.30">
    <property type="entry name" value="DNA ligase/mRNA capping enzyme"/>
    <property type="match status" value="1"/>
</dbReference>
<dbReference type="eggNOG" id="COG1793">
    <property type="taxonomic scope" value="Bacteria"/>
</dbReference>
<dbReference type="NCBIfam" id="NF005796">
    <property type="entry name" value="PRK07636.1"/>
    <property type="match status" value="1"/>
</dbReference>
<dbReference type="STRING" id="66692.ABC2809"/>
<evidence type="ECO:0000313" key="3">
    <source>
        <dbReference type="EMBL" id="BAD65343.1"/>
    </source>
</evidence>
<dbReference type="CDD" id="cd07906">
    <property type="entry name" value="Adenylation_DNA_ligase_LigD_LigC"/>
    <property type="match status" value="1"/>
</dbReference>
<reference evidence="3 4" key="1">
    <citation type="journal article" date="1994" name="J. Ferment. Bioeng.">
        <title>Molecular cloning and nucleotide sequence of the gene for an alkaline protease from the alkalophilic Bacillus sp. KSM-K16.</title>
        <authorList>
            <person name="Hakamada Y."/>
            <person name="Kobayashi T."/>
            <person name="Hitomi J."/>
            <person name="Kawai S."/>
            <person name="Ito S."/>
        </authorList>
    </citation>
    <scope>NUCLEOTIDE SEQUENCE [LARGE SCALE GENOMIC DNA]</scope>
    <source>
        <strain evidence="3 4">KSM-K16</strain>
    </source>
</reference>
<dbReference type="GO" id="GO:0006297">
    <property type="term" value="P:nucleotide-excision repair, DNA gap filling"/>
    <property type="evidence" value="ECO:0007669"/>
    <property type="project" value="TreeGrafter"/>
</dbReference>
<dbReference type="InterPro" id="IPR029710">
    <property type="entry name" value="LIG4"/>
</dbReference>
<dbReference type="EC" id="6.5.1.1" evidence="3"/>
<gene>
    <name evidence="3" type="primary">ligB</name>
    <name evidence="3" type="ordered locus">ABC2809</name>
</gene>
<proteinExistence type="predicted"/>
<dbReference type="KEGG" id="bcl:ABC2809"/>
<feature type="domain" description="ATP-dependent DNA ligase family profile" evidence="2">
    <location>
        <begin position="105"/>
        <end position="186"/>
    </location>
</feature>
<name>Q5WE67_SHOC1</name>
<keyword evidence="4" id="KW-1185">Reference proteome</keyword>
<protein>
    <submittedName>
        <fullName evidence="3">ATP-dependent DNA ligase</fullName>
        <ecNumber evidence="3">6.5.1.1</ecNumber>
    </submittedName>
</protein>
<reference evidence="3 4" key="3">
    <citation type="journal article" date="1997" name="Protein Eng.">
        <title>High-resolution crystal structure of M-protease: phylogeny aided analysis of the high-alkaline adaptation mechanism.</title>
        <authorList>
            <person name="Shirai T."/>
            <person name="Suzuki A."/>
            <person name="Yamane T."/>
            <person name="Ashida T."/>
            <person name="Kobayashi T."/>
            <person name="Ito S."/>
        </authorList>
    </citation>
    <scope>NUCLEOTIDE SEQUENCE [LARGE SCALE GENOMIC DNA]</scope>
    <source>
        <strain evidence="3 4">KSM-K16</strain>
    </source>
</reference>
<dbReference type="PROSITE" id="PS50160">
    <property type="entry name" value="DNA_LIGASE_A3"/>
    <property type="match status" value="1"/>
</dbReference>
<dbReference type="RefSeq" id="WP_011247651.1">
    <property type="nucleotide sequence ID" value="NC_006582.1"/>
</dbReference>
<dbReference type="PANTHER" id="PTHR45997:SF1">
    <property type="entry name" value="DNA LIGASE 4"/>
    <property type="match status" value="1"/>
</dbReference>
<dbReference type="Proteomes" id="UP000001168">
    <property type="component" value="Chromosome"/>
</dbReference>
<dbReference type="OrthoDB" id="5503604at2"/>
<reference evidence="4" key="4">
    <citation type="submission" date="2003-10" db="EMBL/GenBank/DDBJ databases">
        <title>The complete genome sequence of the alkaliphilic Bacillus clausii KSM-K16.</title>
        <authorList>
            <person name="Takaki Y."/>
            <person name="Kageyama Y."/>
            <person name="Shimamura S."/>
            <person name="Suzuki H."/>
            <person name="Nishi S."/>
            <person name="Hatada Y."/>
            <person name="Kawai S."/>
            <person name="Ito S."/>
            <person name="Horikoshi K."/>
        </authorList>
    </citation>
    <scope>NUCLEOTIDE SEQUENCE [LARGE SCALE GENOMIC DNA]</scope>
    <source>
        <strain evidence="4">KSM-K16</strain>
    </source>
</reference>